<organism evidence="2 3">
    <name type="scientific">Gossypium harknessii</name>
    <dbReference type="NCBI Taxonomy" id="34285"/>
    <lineage>
        <taxon>Eukaryota</taxon>
        <taxon>Viridiplantae</taxon>
        <taxon>Streptophyta</taxon>
        <taxon>Embryophyta</taxon>
        <taxon>Tracheophyta</taxon>
        <taxon>Spermatophyta</taxon>
        <taxon>Magnoliopsida</taxon>
        <taxon>eudicotyledons</taxon>
        <taxon>Gunneridae</taxon>
        <taxon>Pentapetalae</taxon>
        <taxon>rosids</taxon>
        <taxon>malvids</taxon>
        <taxon>Malvales</taxon>
        <taxon>Malvaceae</taxon>
        <taxon>Malvoideae</taxon>
        <taxon>Gossypium</taxon>
    </lineage>
</organism>
<dbReference type="Proteomes" id="UP000593560">
    <property type="component" value="Unassembled WGS sequence"/>
</dbReference>
<evidence type="ECO:0000313" key="3">
    <source>
        <dbReference type="Proteomes" id="UP000593560"/>
    </source>
</evidence>
<accession>A0A7J9GEH5</accession>
<reference evidence="2 3" key="1">
    <citation type="journal article" date="2019" name="Genome Biol. Evol.">
        <title>Insights into the evolution of the New World diploid cottons (Gossypium, subgenus Houzingenia) based on genome sequencing.</title>
        <authorList>
            <person name="Grover C.E."/>
            <person name="Arick M.A. 2nd"/>
            <person name="Thrash A."/>
            <person name="Conover J.L."/>
            <person name="Sanders W.S."/>
            <person name="Peterson D.G."/>
            <person name="Frelichowski J.E."/>
            <person name="Scheffler J.A."/>
            <person name="Scheffler B.E."/>
            <person name="Wendel J.F."/>
        </authorList>
    </citation>
    <scope>NUCLEOTIDE SEQUENCE [LARGE SCALE GENOMIC DNA]</scope>
    <source>
        <strain evidence="2">0</strain>
        <tissue evidence="2">Leaf</tissue>
    </source>
</reference>
<dbReference type="EMBL" id="JABFAD010000004">
    <property type="protein sequence ID" value="MBA0795748.1"/>
    <property type="molecule type" value="Genomic_DNA"/>
</dbReference>
<protein>
    <recommendedName>
        <fullName evidence="1">CWZF3/5/7 THD domain-containing protein</fullName>
    </recommendedName>
</protein>
<sequence length="208" mass="23179">MVITKTKTDDLQAQDINHAMEASRKSRTTFLAASSNSKGAECGKSISSVKKALDFNFLDVEGVLHLENTGNTAACACSFAIGPMIFSVKALWRRSMSAAIVRVIVYVYVLMISQDELEEYMKTIFGAKFRWLNNLSGCLNSGAGYGWAVMVKSLLDFSLLEEFKEMEERKEILVEWRMSKVEEILSFIPDLGLFGAVFRSGVKELTNS</sequence>
<dbReference type="OrthoDB" id="757982at2759"/>
<evidence type="ECO:0000259" key="1">
    <source>
        <dbReference type="Pfam" id="PF24756"/>
    </source>
</evidence>
<dbReference type="PANTHER" id="PTHR46524:SF7">
    <property type="entry name" value="CW-TYPE ZINC FINGER"/>
    <property type="match status" value="1"/>
</dbReference>
<gene>
    <name evidence="2" type="ORF">Gohar_006584</name>
</gene>
<dbReference type="Pfam" id="PF24756">
    <property type="entry name" value="THD_CWZF3-5-7"/>
    <property type="match status" value="1"/>
</dbReference>
<dbReference type="PANTHER" id="PTHR46524">
    <property type="entry name" value="CW-TYPE ZINC FINGER"/>
    <property type="match status" value="1"/>
</dbReference>
<proteinExistence type="predicted"/>
<name>A0A7J9GEH5_9ROSI</name>
<comment type="caution">
    <text evidence="2">The sequence shown here is derived from an EMBL/GenBank/DDBJ whole genome shotgun (WGS) entry which is preliminary data.</text>
</comment>
<dbReference type="InterPro" id="IPR055300">
    <property type="entry name" value="CWZF3/5/7"/>
</dbReference>
<dbReference type="InterPro" id="IPR056406">
    <property type="entry name" value="THD_CWZF3/5/7"/>
</dbReference>
<keyword evidence="3" id="KW-1185">Reference proteome</keyword>
<feature type="domain" description="CWZF3/5/7 THD" evidence="1">
    <location>
        <begin position="13"/>
        <end position="66"/>
    </location>
</feature>
<dbReference type="AlphaFoldDB" id="A0A7J9GEH5"/>
<evidence type="ECO:0000313" key="2">
    <source>
        <dbReference type="EMBL" id="MBA0795748.1"/>
    </source>
</evidence>